<dbReference type="InterPro" id="IPR010982">
    <property type="entry name" value="Lambda_DNA-bd_dom_sf"/>
</dbReference>
<dbReference type="PANTHER" id="PTHR46797:SF11">
    <property type="entry name" value="HTH-TYPE TRANSCRIPTIONAL REGULATOR PUUR"/>
    <property type="match status" value="1"/>
</dbReference>
<reference evidence="3 4" key="1">
    <citation type="submission" date="2019-11" db="EMBL/GenBank/DDBJ databases">
        <title>Novel species isolated from a subtropical stream in China.</title>
        <authorList>
            <person name="Lu H."/>
        </authorList>
    </citation>
    <scope>NUCLEOTIDE SEQUENCE [LARGE SCALE GENOMIC DNA]</scope>
    <source>
        <strain evidence="3 4">FT80W</strain>
    </source>
</reference>
<dbReference type="AlphaFoldDB" id="A0A6I2L0D6"/>
<proteinExistence type="predicted"/>
<dbReference type="EMBL" id="WKJK01000004">
    <property type="protein sequence ID" value="MRW90184.1"/>
    <property type="molecule type" value="Genomic_DNA"/>
</dbReference>
<evidence type="ECO:0000313" key="3">
    <source>
        <dbReference type="EMBL" id="MRW90184.1"/>
    </source>
</evidence>
<evidence type="ECO:0000313" key="4">
    <source>
        <dbReference type="Proteomes" id="UP000433309"/>
    </source>
</evidence>
<dbReference type="Gene3D" id="1.10.260.40">
    <property type="entry name" value="lambda repressor-like DNA-binding domains"/>
    <property type="match status" value="1"/>
</dbReference>
<dbReference type="CDD" id="cd00093">
    <property type="entry name" value="HTH_XRE"/>
    <property type="match status" value="1"/>
</dbReference>
<keyword evidence="1" id="KW-0238">DNA-binding</keyword>
<dbReference type="GO" id="GO:0003700">
    <property type="term" value="F:DNA-binding transcription factor activity"/>
    <property type="evidence" value="ECO:0007669"/>
    <property type="project" value="TreeGrafter"/>
</dbReference>
<organism evidence="3 4">
    <name type="scientific">Duganella guangzhouensis</name>
    <dbReference type="NCBI Taxonomy" id="2666084"/>
    <lineage>
        <taxon>Bacteria</taxon>
        <taxon>Pseudomonadati</taxon>
        <taxon>Pseudomonadota</taxon>
        <taxon>Betaproteobacteria</taxon>
        <taxon>Burkholderiales</taxon>
        <taxon>Oxalobacteraceae</taxon>
        <taxon>Telluria group</taxon>
        <taxon>Duganella</taxon>
    </lineage>
</organism>
<dbReference type="Pfam" id="PF01381">
    <property type="entry name" value="HTH_3"/>
    <property type="match status" value="1"/>
</dbReference>
<evidence type="ECO:0000259" key="2">
    <source>
        <dbReference type="PROSITE" id="PS50943"/>
    </source>
</evidence>
<feature type="domain" description="HTH cro/C1-type" evidence="2">
    <location>
        <begin position="46"/>
        <end position="100"/>
    </location>
</feature>
<evidence type="ECO:0000256" key="1">
    <source>
        <dbReference type="ARBA" id="ARBA00023125"/>
    </source>
</evidence>
<dbReference type="SUPFAM" id="SSF47413">
    <property type="entry name" value="lambda repressor-like DNA-binding domains"/>
    <property type="match status" value="1"/>
</dbReference>
<dbReference type="InterPro" id="IPR001387">
    <property type="entry name" value="Cro/C1-type_HTH"/>
</dbReference>
<comment type="caution">
    <text evidence="3">The sequence shown here is derived from an EMBL/GenBank/DDBJ whole genome shotgun (WGS) entry which is preliminary data.</text>
</comment>
<protein>
    <submittedName>
        <fullName evidence="3">Helix-turn-helix domain-containing protein</fullName>
    </submittedName>
</protein>
<dbReference type="SMART" id="SM00530">
    <property type="entry name" value="HTH_XRE"/>
    <property type="match status" value="1"/>
</dbReference>
<dbReference type="GO" id="GO:0005829">
    <property type="term" value="C:cytosol"/>
    <property type="evidence" value="ECO:0007669"/>
    <property type="project" value="TreeGrafter"/>
</dbReference>
<accession>A0A6I2L0D6</accession>
<gene>
    <name evidence="3" type="ORF">GJ699_09330</name>
</gene>
<name>A0A6I2L0D6_9BURK</name>
<keyword evidence="4" id="KW-1185">Reference proteome</keyword>
<dbReference type="PROSITE" id="PS50943">
    <property type="entry name" value="HTH_CROC1"/>
    <property type="match status" value="1"/>
</dbReference>
<dbReference type="Proteomes" id="UP000433309">
    <property type="component" value="Unassembled WGS sequence"/>
</dbReference>
<dbReference type="InterPro" id="IPR050807">
    <property type="entry name" value="TransReg_Diox_bact_type"/>
</dbReference>
<dbReference type="GO" id="GO:0003677">
    <property type="term" value="F:DNA binding"/>
    <property type="evidence" value="ECO:0007669"/>
    <property type="project" value="UniProtKB-KW"/>
</dbReference>
<dbReference type="PANTHER" id="PTHR46797">
    <property type="entry name" value="HTH-TYPE TRANSCRIPTIONAL REGULATOR"/>
    <property type="match status" value="1"/>
</dbReference>
<sequence>MVKPHNVMLRNLTICSIIHVIHLRIWTIMAASFRHEKYAKQIGNALTAQRMNKNLTQGQLATQLGVEQETISRFERGATLPPLSRLLDLVEIFDISMHEFICQCAVSPADHTAALALKLSALSEDDRSWVYGWVIDICARLAVPD</sequence>